<dbReference type="EC" id="2.7.1.23" evidence="5"/>
<keyword evidence="2 5" id="KW-0418">Kinase</keyword>
<dbReference type="AlphaFoldDB" id="A0A644WCW8"/>
<dbReference type="HAMAP" id="MF_00361">
    <property type="entry name" value="NAD_kinase"/>
    <property type="match status" value="1"/>
</dbReference>
<reference evidence="5" key="1">
    <citation type="submission" date="2019-08" db="EMBL/GenBank/DDBJ databases">
        <authorList>
            <person name="Kucharzyk K."/>
            <person name="Murdoch R.W."/>
            <person name="Higgins S."/>
            <person name="Loffler F."/>
        </authorList>
    </citation>
    <scope>NUCLEOTIDE SEQUENCE</scope>
</reference>
<dbReference type="Gene3D" id="3.40.50.10330">
    <property type="entry name" value="Probable inorganic polyphosphate/atp-NAD kinase, domain 1"/>
    <property type="match status" value="1"/>
</dbReference>
<dbReference type="EMBL" id="VSSQ01000812">
    <property type="protein sequence ID" value="MPM01650.1"/>
    <property type="molecule type" value="Genomic_DNA"/>
</dbReference>
<dbReference type="InterPro" id="IPR016064">
    <property type="entry name" value="NAD/diacylglycerol_kinase_sf"/>
</dbReference>
<keyword evidence="1 5" id="KW-0808">Transferase</keyword>
<dbReference type="SUPFAM" id="SSF111331">
    <property type="entry name" value="NAD kinase/diacylglycerol kinase-like"/>
    <property type="match status" value="1"/>
</dbReference>
<name>A0A644WCW8_9ZZZZ</name>
<dbReference type="InterPro" id="IPR002504">
    <property type="entry name" value="NADK"/>
</dbReference>
<dbReference type="GO" id="GO:0003951">
    <property type="term" value="F:NAD+ kinase activity"/>
    <property type="evidence" value="ECO:0007669"/>
    <property type="project" value="UniProtKB-EC"/>
</dbReference>
<protein>
    <submittedName>
        <fullName evidence="5">NAD kinase</fullName>
        <ecNumber evidence="5">2.7.1.23</ecNumber>
    </submittedName>
</protein>
<evidence type="ECO:0000313" key="5">
    <source>
        <dbReference type="EMBL" id="MPM01650.1"/>
    </source>
</evidence>
<dbReference type="InterPro" id="IPR017438">
    <property type="entry name" value="ATP-NAD_kinase_N"/>
</dbReference>
<dbReference type="GO" id="GO:0019674">
    <property type="term" value="P:NAD+ metabolic process"/>
    <property type="evidence" value="ECO:0007669"/>
    <property type="project" value="InterPro"/>
</dbReference>
<evidence type="ECO:0000256" key="3">
    <source>
        <dbReference type="ARBA" id="ARBA00022857"/>
    </source>
</evidence>
<organism evidence="5">
    <name type="scientific">bioreactor metagenome</name>
    <dbReference type="NCBI Taxonomy" id="1076179"/>
    <lineage>
        <taxon>unclassified sequences</taxon>
        <taxon>metagenomes</taxon>
        <taxon>ecological metagenomes</taxon>
    </lineage>
</organism>
<dbReference type="GO" id="GO:0006741">
    <property type="term" value="P:NADP+ biosynthetic process"/>
    <property type="evidence" value="ECO:0007669"/>
    <property type="project" value="InterPro"/>
</dbReference>
<evidence type="ECO:0000256" key="4">
    <source>
        <dbReference type="ARBA" id="ARBA00023027"/>
    </source>
</evidence>
<dbReference type="Gene3D" id="2.60.200.30">
    <property type="entry name" value="Probable inorganic polyphosphate/atp-NAD kinase, domain 2"/>
    <property type="match status" value="1"/>
</dbReference>
<gene>
    <name evidence="5" type="primary">nadK_16</name>
    <name evidence="5" type="ORF">SDC9_47890</name>
</gene>
<keyword evidence="4" id="KW-0520">NAD</keyword>
<dbReference type="Pfam" id="PF01513">
    <property type="entry name" value="NAD_kinase"/>
    <property type="match status" value="1"/>
</dbReference>
<dbReference type="Pfam" id="PF20143">
    <property type="entry name" value="NAD_kinase_C"/>
    <property type="match status" value="1"/>
</dbReference>
<sequence>MKKIFIGIFPNLAKDKVQEQIAPLMEFCRANEIGILLPRDIAAEYGTESYCVKEEETMKKMDFAVSLGGDGTLLRMARYMAPLNIPVMGVNFGRLGFLTEVELPQMQAAFLKIRNGDYTLEKRGMLHVQVFEEGKVVAEAHALNDLVLAKGYVSQMTRLQVKIAGEVSANYPSDGLIIATATGSTAYSLSAGGPIVYPGLEVAILTPICAHALHTRPLVIPLKDKIEISVMPPFEEISLSADGVIIKSIKENDTVVIEASPCFAKFIRISPASYYATWQCRLLRGEDTTKF</sequence>
<evidence type="ECO:0000256" key="1">
    <source>
        <dbReference type="ARBA" id="ARBA00022679"/>
    </source>
</evidence>
<evidence type="ECO:0000256" key="2">
    <source>
        <dbReference type="ARBA" id="ARBA00022777"/>
    </source>
</evidence>
<dbReference type="PANTHER" id="PTHR20275">
    <property type="entry name" value="NAD KINASE"/>
    <property type="match status" value="1"/>
</dbReference>
<dbReference type="InterPro" id="IPR017437">
    <property type="entry name" value="ATP-NAD_kinase_PpnK-typ_C"/>
</dbReference>
<accession>A0A644WCW8</accession>
<keyword evidence="3" id="KW-0521">NADP</keyword>
<comment type="caution">
    <text evidence="5">The sequence shown here is derived from an EMBL/GenBank/DDBJ whole genome shotgun (WGS) entry which is preliminary data.</text>
</comment>
<dbReference type="PANTHER" id="PTHR20275:SF0">
    <property type="entry name" value="NAD KINASE"/>
    <property type="match status" value="1"/>
</dbReference>
<proteinExistence type="inferred from homology"/>